<dbReference type="GO" id="GO:0042910">
    <property type="term" value="F:xenobiotic transmembrane transporter activity"/>
    <property type="evidence" value="ECO:0007669"/>
    <property type="project" value="InterPro"/>
</dbReference>
<dbReference type="BioCyc" id="IAGG583356:GHAH-400-MONOMER"/>
<feature type="transmembrane region" description="Helical" evidence="7">
    <location>
        <begin position="20"/>
        <end position="39"/>
    </location>
</feature>
<dbReference type="AlphaFoldDB" id="E0SR87"/>
<feature type="transmembrane region" description="Helical" evidence="7">
    <location>
        <begin position="201"/>
        <end position="221"/>
    </location>
</feature>
<feature type="transmembrane region" description="Helical" evidence="7">
    <location>
        <begin position="59"/>
        <end position="80"/>
    </location>
</feature>
<comment type="subcellular location">
    <subcellularLocation>
        <location evidence="1">Cell membrane</location>
        <topology evidence="1">Multi-pass membrane protein</topology>
    </subcellularLocation>
</comment>
<dbReference type="KEGG" id="iag:Igag_0396"/>
<dbReference type="InterPro" id="IPR048279">
    <property type="entry name" value="MdtK-like"/>
</dbReference>
<dbReference type="InterPro" id="IPR052031">
    <property type="entry name" value="Membrane_Transporter-Flippase"/>
</dbReference>
<feature type="transmembrane region" description="Helical" evidence="7">
    <location>
        <begin position="172"/>
        <end position="195"/>
    </location>
</feature>
<keyword evidence="2" id="KW-0813">Transport</keyword>
<feature type="transmembrane region" description="Helical" evidence="7">
    <location>
        <begin position="100"/>
        <end position="118"/>
    </location>
</feature>
<dbReference type="Pfam" id="PF01554">
    <property type="entry name" value="MatE"/>
    <property type="match status" value="2"/>
</dbReference>
<evidence type="ECO:0000256" key="2">
    <source>
        <dbReference type="ARBA" id="ARBA00022448"/>
    </source>
</evidence>
<dbReference type="PIRSF" id="PIRSF006603">
    <property type="entry name" value="DinF"/>
    <property type="match status" value="1"/>
</dbReference>
<dbReference type="GO" id="GO:0005886">
    <property type="term" value="C:plasma membrane"/>
    <property type="evidence" value="ECO:0007669"/>
    <property type="project" value="UniProtKB-SubCell"/>
</dbReference>
<feature type="transmembrane region" description="Helical" evidence="7">
    <location>
        <begin position="138"/>
        <end position="160"/>
    </location>
</feature>
<keyword evidence="5 7" id="KW-1133">Transmembrane helix</keyword>
<dbReference type="InterPro" id="IPR002528">
    <property type="entry name" value="MATE_fam"/>
</dbReference>
<dbReference type="GO" id="GO:0015297">
    <property type="term" value="F:antiporter activity"/>
    <property type="evidence" value="ECO:0007669"/>
    <property type="project" value="InterPro"/>
</dbReference>
<keyword evidence="6 7" id="KW-0472">Membrane</keyword>
<protein>
    <submittedName>
        <fullName evidence="8">MATE efflux family protein</fullName>
    </submittedName>
</protein>
<dbReference type="STRING" id="583356.Igag_0396"/>
<dbReference type="NCBIfam" id="TIGR00797">
    <property type="entry name" value="matE"/>
    <property type="match status" value="1"/>
</dbReference>
<evidence type="ECO:0000256" key="5">
    <source>
        <dbReference type="ARBA" id="ARBA00022989"/>
    </source>
</evidence>
<accession>E0SR87</accession>
<gene>
    <name evidence="8" type="ordered locus">Igag_0396</name>
</gene>
<dbReference type="Proteomes" id="UP000001304">
    <property type="component" value="Chromosome"/>
</dbReference>
<name>E0SR87_IGNAA</name>
<dbReference type="PANTHER" id="PTHR43549">
    <property type="entry name" value="MULTIDRUG RESISTANCE PROTEIN YPNP-RELATED"/>
    <property type="match status" value="1"/>
</dbReference>
<keyword evidence="3" id="KW-1003">Cell membrane</keyword>
<evidence type="ECO:0000313" key="9">
    <source>
        <dbReference type="Proteomes" id="UP000001304"/>
    </source>
</evidence>
<feature type="transmembrane region" description="Helical" evidence="7">
    <location>
        <begin position="241"/>
        <end position="258"/>
    </location>
</feature>
<keyword evidence="9" id="KW-1185">Reference proteome</keyword>
<reference evidence="8 9" key="1">
    <citation type="journal article" date="2010" name="Stand. Genomic Sci.">
        <title>Complete genome sequence of Ignisphaera aggregans type strain (AQ1.S1).</title>
        <authorList>
            <person name="Goker M."/>
            <person name="Held B."/>
            <person name="Lapidus A."/>
            <person name="Nolan M."/>
            <person name="Spring S."/>
            <person name="Yasawong M."/>
            <person name="Lucas S."/>
            <person name="Glavina Del Rio T."/>
            <person name="Tice H."/>
            <person name="Cheng J.F."/>
            <person name="Goodwin L."/>
            <person name="Tapia R."/>
            <person name="Pitluck S."/>
            <person name="Liolios K."/>
            <person name="Ivanova N."/>
            <person name="Mavromatis K."/>
            <person name="Mikhailova N."/>
            <person name="Pati A."/>
            <person name="Chen A."/>
            <person name="Palaniappan K."/>
            <person name="Brambilla E."/>
            <person name="Land M."/>
            <person name="Hauser L."/>
            <person name="Chang Y.J."/>
            <person name="Jeffries C.D."/>
            <person name="Brettin T."/>
            <person name="Detter J.C."/>
            <person name="Han C."/>
            <person name="Rohde M."/>
            <person name="Sikorski J."/>
            <person name="Woyke T."/>
            <person name="Bristow J."/>
            <person name="Eisen J.A."/>
            <person name="Markowitz V."/>
            <person name="Hugenholtz P."/>
            <person name="Kyrpides N.C."/>
            <person name="Klenk H.P."/>
        </authorList>
    </citation>
    <scope>NUCLEOTIDE SEQUENCE [LARGE SCALE GENOMIC DNA]</scope>
    <source>
        <strain evidence="9">DSM 17230 / JCM 13409 / AQ1.S1</strain>
    </source>
</reference>
<dbReference type="HOGENOM" id="CLU_012893_5_3_2"/>
<organism evidence="8 9">
    <name type="scientific">Ignisphaera aggregans (strain DSM 17230 / JCM 13409 / AQ1.S1)</name>
    <dbReference type="NCBI Taxonomy" id="583356"/>
    <lineage>
        <taxon>Archaea</taxon>
        <taxon>Thermoproteota</taxon>
        <taxon>Thermoprotei</taxon>
        <taxon>Desulfurococcales</taxon>
        <taxon>Desulfurococcaceae</taxon>
        <taxon>Ignisphaera</taxon>
    </lineage>
</organism>
<evidence type="ECO:0000256" key="6">
    <source>
        <dbReference type="ARBA" id="ARBA00023136"/>
    </source>
</evidence>
<sequence length="460" mass="51276">MGSLDRYRDRIINGPIYRTLLWLGLPAVSVQLVNISYNIADAYWLSRYSPIDVAIPRQIWPSFMMFQALAMAIGAANQALISQYIGAKMYVNAIRTIKQYFTLSFILGAIMSITYYLLRPLIFLFISSPPQEIVNGVLNYSAIISIDLFTSYFVLCFSIIIQSAGDTRRPAIVNAISATINIILDPFLILGIYLFPRLGVIGAAIATVLARIVGAIILYIIMHRKFPFIEIGITTEIDREWLMTTFRIGIPILLQNIFNSLAFQIQLRLINSFGVATSVAWSIGFTVIDIANSVLWGLSQATAIMVGQNLGANNIDRSKKIARYSQILIGSIIAIGSCFAYIIRHNIITLFIDPSDPEVNSIYSETENFLKYALFTIPFFGIFFVGSSVGRGSGHVLIPTIIDIIRLWIVRIALGYILSQYLGSTGIWIAFALSNMFSGISATIWIQRGKWAKPIIKRSS</sequence>
<evidence type="ECO:0000256" key="7">
    <source>
        <dbReference type="SAM" id="Phobius"/>
    </source>
</evidence>
<feature type="transmembrane region" description="Helical" evidence="7">
    <location>
        <begin position="372"/>
        <end position="389"/>
    </location>
</feature>
<dbReference type="CDD" id="cd13142">
    <property type="entry name" value="MATE_like_12"/>
    <property type="match status" value="1"/>
</dbReference>
<evidence type="ECO:0000256" key="4">
    <source>
        <dbReference type="ARBA" id="ARBA00022692"/>
    </source>
</evidence>
<proteinExistence type="predicted"/>
<evidence type="ECO:0000256" key="3">
    <source>
        <dbReference type="ARBA" id="ARBA00022475"/>
    </source>
</evidence>
<evidence type="ECO:0000313" key="8">
    <source>
        <dbReference type="EMBL" id="ADM27236.1"/>
    </source>
</evidence>
<feature type="transmembrane region" description="Helical" evidence="7">
    <location>
        <begin position="327"/>
        <end position="352"/>
    </location>
</feature>
<dbReference type="PANTHER" id="PTHR43549:SF2">
    <property type="entry name" value="MULTIDRUG RESISTANCE PROTEIN NORM-RELATED"/>
    <property type="match status" value="1"/>
</dbReference>
<feature type="transmembrane region" description="Helical" evidence="7">
    <location>
        <begin position="278"/>
        <end position="298"/>
    </location>
</feature>
<dbReference type="EMBL" id="CP002098">
    <property type="protein sequence ID" value="ADM27236.1"/>
    <property type="molecule type" value="Genomic_DNA"/>
</dbReference>
<feature type="transmembrane region" description="Helical" evidence="7">
    <location>
        <begin position="396"/>
        <end position="419"/>
    </location>
</feature>
<evidence type="ECO:0000256" key="1">
    <source>
        <dbReference type="ARBA" id="ARBA00004651"/>
    </source>
</evidence>
<keyword evidence="4 7" id="KW-0812">Transmembrane</keyword>